<dbReference type="Gene3D" id="3.40.50.2000">
    <property type="entry name" value="Glycogen Phosphorylase B"/>
    <property type="match status" value="2"/>
</dbReference>
<dbReference type="STRING" id="517418.Ctha_2664"/>
<evidence type="ECO:0000313" key="4">
    <source>
        <dbReference type="Proteomes" id="UP000001208"/>
    </source>
</evidence>
<protein>
    <submittedName>
        <fullName evidence="3">Glycosyl transferase group 1</fullName>
    </submittedName>
</protein>
<dbReference type="SUPFAM" id="SSF53756">
    <property type="entry name" value="UDP-Glycosyltransferase/glycogen phosphorylase"/>
    <property type="match status" value="1"/>
</dbReference>
<name>B3QYP0_CHLT3</name>
<dbReference type="Pfam" id="PF13439">
    <property type="entry name" value="Glyco_transf_4"/>
    <property type="match status" value="1"/>
</dbReference>
<dbReference type="EMBL" id="CP001100">
    <property type="protein sequence ID" value="ACF15113.1"/>
    <property type="molecule type" value="Genomic_DNA"/>
</dbReference>
<feature type="domain" description="Glycosyltransferase subfamily 4-like N-terminal" evidence="2">
    <location>
        <begin position="62"/>
        <end position="178"/>
    </location>
</feature>
<dbReference type="PANTHER" id="PTHR45947:SF3">
    <property type="entry name" value="SULFOQUINOVOSYL TRANSFERASE SQD2"/>
    <property type="match status" value="1"/>
</dbReference>
<dbReference type="CAZy" id="GT4">
    <property type="family name" value="Glycosyltransferase Family 4"/>
</dbReference>
<dbReference type="RefSeq" id="WP_012501195.1">
    <property type="nucleotide sequence ID" value="NC_011026.1"/>
</dbReference>
<dbReference type="GO" id="GO:0016758">
    <property type="term" value="F:hexosyltransferase activity"/>
    <property type="evidence" value="ECO:0007669"/>
    <property type="project" value="TreeGrafter"/>
</dbReference>
<keyword evidence="3" id="KW-0808">Transferase</keyword>
<dbReference type="KEGG" id="cts:Ctha_2664"/>
<keyword evidence="4" id="KW-1185">Reference proteome</keyword>
<dbReference type="eggNOG" id="COG0438">
    <property type="taxonomic scope" value="Bacteria"/>
</dbReference>
<evidence type="ECO:0000259" key="1">
    <source>
        <dbReference type="Pfam" id="PF00534"/>
    </source>
</evidence>
<dbReference type="InterPro" id="IPR001296">
    <property type="entry name" value="Glyco_trans_1"/>
</dbReference>
<reference evidence="3 4" key="1">
    <citation type="submission" date="2008-06" db="EMBL/GenBank/DDBJ databases">
        <title>Complete sequence of Chloroherpeton thalassium ATCC 35110.</title>
        <authorList>
            <consortium name="US DOE Joint Genome Institute"/>
            <person name="Lucas S."/>
            <person name="Copeland A."/>
            <person name="Lapidus A."/>
            <person name="Glavina del Rio T."/>
            <person name="Dalin E."/>
            <person name="Tice H."/>
            <person name="Bruce D."/>
            <person name="Goodwin L."/>
            <person name="Pitluck S."/>
            <person name="Schmutz J."/>
            <person name="Larimer F."/>
            <person name="Land M."/>
            <person name="Hauser L."/>
            <person name="Kyrpides N."/>
            <person name="Mikhailova N."/>
            <person name="Liu Z."/>
            <person name="Li T."/>
            <person name="Zhao F."/>
            <person name="Overmann J."/>
            <person name="Bryant D.A."/>
            <person name="Richardson P."/>
        </authorList>
    </citation>
    <scope>NUCLEOTIDE SEQUENCE [LARGE SCALE GENOMIC DNA]</scope>
    <source>
        <strain evidence="4">ATCC 35110 / GB-78</strain>
    </source>
</reference>
<dbReference type="OrthoDB" id="9801573at2"/>
<accession>B3QYP0</accession>
<dbReference type="InterPro" id="IPR028098">
    <property type="entry name" value="Glyco_trans_4-like_N"/>
</dbReference>
<dbReference type="Proteomes" id="UP000001208">
    <property type="component" value="Chromosome"/>
</dbReference>
<organism evidence="3 4">
    <name type="scientific">Chloroherpeton thalassium (strain ATCC 35110 / GB-78)</name>
    <dbReference type="NCBI Taxonomy" id="517418"/>
    <lineage>
        <taxon>Bacteria</taxon>
        <taxon>Pseudomonadati</taxon>
        <taxon>Chlorobiota</taxon>
        <taxon>Chlorobiia</taxon>
        <taxon>Chlorobiales</taxon>
        <taxon>Chloroherpetonaceae</taxon>
        <taxon>Chloroherpeton</taxon>
    </lineage>
</organism>
<dbReference type="AlphaFoldDB" id="B3QYP0"/>
<feature type="domain" description="Glycosyl transferase family 1" evidence="1">
    <location>
        <begin position="196"/>
        <end position="349"/>
    </location>
</feature>
<evidence type="ECO:0000259" key="2">
    <source>
        <dbReference type="Pfam" id="PF13439"/>
    </source>
</evidence>
<dbReference type="HOGENOM" id="CLU_009583_2_4_10"/>
<dbReference type="Pfam" id="PF00534">
    <property type="entry name" value="Glycos_transf_1"/>
    <property type="match status" value="1"/>
</dbReference>
<evidence type="ECO:0000313" key="3">
    <source>
        <dbReference type="EMBL" id="ACF15113.1"/>
    </source>
</evidence>
<dbReference type="PANTHER" id="PTHR45947">
    <property type="entry name" value="SULFOQUINOVOSYL TRANSFERASE SQD2"/>
    <property type="match status" value="1"/>
</dbReference>
<gene>
    <name evidence="3" type="ordered locus">Ctha_2664</name>
</gene>
<dbReference type="InterPro" id="IPR050194">
    <property type="entry name" value="Glycosyltransferase_grp1"/>
</dbReference>
<proteinExistence type="predicted"/>
<sequence length="377" mass="42069">MKVLRIWHAAVVAEYRKKIKALAELPDVELCLLVPHVWREAGSEQRFRYDPEIDAGYRTEIGQVLNRNNIRRFVFTGKLFSLLKNFRPDIIDIEEEPSAFVTAQAIFYRDLLGLKSPLIFHTAHNIAAPHKPIFEKVQRFVFRHTAAAIARNSNAEELLREKGFQRPIIRSGNGIDLEYFYPSAVDVSLKERFHLQGKSVIGYVGKLKGAKGLATLLQAFARLDDSHALLLLGTGGLQQNLVELAAELGVQARVHFVGSVPHDALPTYYRLMDVLVLPSETTAKWRESFGRVLIEAMASGVPVIGSSSGAIPETIGEAGLIFPEKNAEALAETLTRCFSSPQLRETLARLGLKRATDFSWASLAKISHEAYEKVLLK</sequence>